<organism evidence="3 4">
    <name type="scientific">Phytophthora fragariae</name>
    <dbReference type="NCBI Taxonomy" id="53985"/>
    <lineage>
        <taxon>Eukaryota</taxon>
        <taxon>Sar</taxon>
        <taxon>Stramenopiles</taxon>
        <taxon>Oomycota</taxon>
        <taxon>Peronosporomycetes</taxon>
        <taxon>Peronosporales</taxon>
        <taxon>Peronosporaceae</taxon>
        <taxon>Phytophthora</taxon>
    </lineage>
</organism>
<dbReference type="PROSITE" id="PS51752">
    <property type="entry name" value="JACALIN_LECTIN"/>
    <property type="match status" value="5"/>
</dbReference>
<name>A0A6A3ZHS7_9STRA</name>
<feature type="compositionally biased region" description="Low complexity" evidence="1">
    <location>
        <begin position="847"/>
        <end position="861"/>
    </location>
</feature>
<dbReference type="InterPro" id="IPR001229">
    <property type="entry name" value="Jacalin-like_lectin_dom"/>
</dbReference>
<dbReference type="Pfam" id="PF01419">
    <property type="entry name" value="Jacalin"/>
    <property type="match status" value="5"/>
</dbReference>
<comment type="caution">
    <text evidence="3">The sequence shown here is derived from an EMBL/GenBank/DDBJ whole genome shotgun (WGS) entry which is preliminary data.</text>
</comment>
<gene>
    <name evidence="3" type="ORF">PF002_g11090</name>
</gene>
<protein>
    <recommendedName>
        <fullName evidence="2">Jacalin-type lectin domain-containing protein</fullName>
    </recommendedName>
</protein>
<feature type="domain" description="Jacalin-type lectin" evidence="2">
    <location>
        <begin position="1047"/>
        <end position="1187"/>
    </location>
</feature>
<dbReference type="Proteomes" id="UP000440367">
    <property type="component" value="Unassembled WGS sequence"/>
</dbReference>
<evidence type="ECO:0000313" key="3">
    <source>
        <dbReference type="EMBL" id="KAE9236937.1"/>
    </source>
</evidence>
<feature type="domain" description="Jacalin-type lectin" evidence="2">
    <location>
        <begin position="688"/>
        <end position="829"/>
    </location>
</feature>
<proteinExistence type="predicted"/>
<dbReference type="SMART" id="SM00915">
    <property type="entry name" value="Jacalin"/>
    <property type="match status" value="4"/>
</dbReference>
<dbReference type="EMBL" id="QXGD01000499">
    <property type="protein sequence ID" value="KAE9236937.1"/>
    <property type="molecule type" value="Genomic_DNA"/>
</dbReference>
<sequence length="1681" mass="177811">MEVHWGQKDGHTRIFYLSFGTSAGNTVSGGTQTDQSGSVSAPDGFQLGGFFGRDGDEIDLLGAVWTSIETTTTSSSSSATTTVSDSDIVLSELYGGPHGVAFSDINLIKFQQTVSSFTLRSGARVDAVTLQITAPEELTMNHGGTGGSDVTLTLGAGEYITSMEAHWGKKDDHTRVFYLNFVTSFGNSISGGTETDDEATATAPDGFQLAGFYGRAEDEVDQLGAIWTRISANDLALTDVEESSSLMYGTTIRNWVGPTIGESSDTACYRKSVDFNSTNICPLGYGKDGGDCVAQCPLSYPVSCSLECIPQNDDCALELRYRQTTAPEGDTAELLVVAYQLDVVVYDLPVAVCTCLGIPVPANAKFADTVLKVVEGIVKQAITNGDEIVSTAENVLNLLTGTGALNTTDSTVDELQDLMDTNSTCGYELKRLTDHVVRSVNEVRNATPGVNVDDVRVSVYQSSIVLNDIPAVTNYCTGELLGNKTLTAAYETRDMLRKTFGVIIDQLIETGTTDMGESVAEDEYMLKVSNMGLVALSMIDPTGIEYMASQSCSRYVDPQPFEGSYGTWTKKGDGAVHLSLESVDTEDVTVVIHSGGDKYAEVKVGAGETVTWDATIPELQDKTMYIDRWRPGLLGLPGSGGGSLVLWIPRSSQGGHLDMHLMVIRIAFRALVVLAVVFVLGVSSDDSVQLSKTYGGPHGMAFSDQTSVAAGQTVSSLTLRSGDRVDGLTLVISKPTPATFTHGGSGGSDQTLVLAADEYITSMEVHWGEKSGHTRVFYLKLLTSTGNSLTGGTTTDSSATVTAPAGFQLGGFYGQDGDEVDLLGAIWTRIDAAGPGTVAPGGGSASGSGSVSVDVGQSEVGQTEEAPDASVSGSDEQHVKPSRIAGIELSDVFGGPHGSEFTDEPSASSGQTVSSITVRGADRVDGVSLTISAPTPLSFRHGGNGGSDKTLALADGEFVTSMEAHWGQHNAHTRVFYLKFTTNKGNSVSNGKPTDEQGVVTAPNGYQLSGFFGRDGDEIDRLGAIWTSIKVVEATATEAPEVADEDIQLSALHGGPHGTAFSDINTLVLEQTIGGVTIRSDKRVDAVSLHVTDPAEVYMVHGGTGGTDKTLVLASGEYINSIEAHWDKKNDLTRVFYLNLGTNLGNSISGVQTNNKGSATAPAGYQLGGFFGRAGDEVDQIGAIWTRIGAKGVSLTDDMGTDIASGSGSGFKTYSTSIRNWHNICPLGYGKDGDDCITYCPMAYPVTCGDECLPQNGNCLLDTLKKIFSVIAVALNAATDGVFGEILTTFKEVALVINCATNIVKVTKALLKYLTIIQESGANTHEALLDAAYQSDAVVVDLPVAVCACLGIPVPSGAKYASAVLSIVENIVKEVVTNGDEITSDAQTFMNFLKHNVTADTAEASVEDLKDLLKSNTTCGWELKRLTDRVIATVSDLRNKANAAVDDIRVTVSKSDLVLYDIPKVTNNCMGELLHNKTQQAAFETRDLIRKTFGVIIDQLVETGKTDMDKSVSSDDNVLNIADMGLSVLSTFDPTGLAYMASQFIQPTCGPTSLIGEIDDGALYEALGLQTDGDAFEGSYGTWTKSGDGVVNLSFESTDTKDVTVVVHSGGDQYAKVDVGAGDTVSWNCTIPELEDRTMYLDRWRPGLFGLPGTGGGSLLMWVPRSTEGGHIKMHVRINPS</sequence>
<feature type="region of interest" description="Disordered" evidence="1">
    <location>
        <begin position="837"/>
        <end position="878"/>
    </location>
</feature>
<accession>A0A6A3ZHS7</accession>
<feature type="domain" description="Jacalin-type lectin" evidence="2">
    <location>
        <begin position="887"/>
        <end position="1028"/>
    </location>
</feature>
<dbReference type="CDD" id="cd09615">
    <property type="entry name" value="Jacalin_EEP"/>
    <property type="match status" value="3"/>
</dbReference>
<dbReference type="Gene3D" id="2.100.10.30">
    <property type="entry name" value="Jacalin-like lectin domain"/>
    <property type="match status" value="5"/>
</dbReference>
<dbReference type="PANTHER" id="PTHR47293">
    <property type="entry name" value="JACALIN-RELATED LECTIN 3"/>
    <property type="match status" value="1"/>
</dbReference>
<feature type="domain" description="Jacalin-type lectin" evidence="2">
    <location>
        <begin position="88"/>
        <end position="229"/>
    </location>
</feature>
<evidence type="ECO:0000259" key="2">
    <source>
        <dbReference type="PROSITE" id="PS51752"/>
    </source>
</evidence>
<dbReference type="SUPFAM" id="SSF51101">
    <property type="entry name" value="Mannose-binding lectins"/>
    <property type="match status" value="5"/>
</dbReference>
<evidence type="ECO:0000256" key="1">
    <source>
        <dbReference type="SAM" id="MobiDB-lite"/>
    </source>
</evidence>
<evidence type="ECO:0000313" key="4">
    <source>
        <dbReference type="Proteomes" id="UP000440367"/>
    </source>
</evidence>
<feature type="domain" description="Jacalin-type lectin" evidence="2">
    <location>
        <begin position="1"/>
        <end position="67"/>
    </location>
</feature>
<dbReference type="PANTHER" id="PTHR47293:SF15">
    <property type="entry name" value="JACALIN-RELATED LECTIN 19"/>
    <property type="match status" value="1"/>
</dbReference>
<dbReference type="InterPro" id="IPR036404">
    <property type="entry name" value="Jacalin-like_lectin_dom_sf"/>
</dbReference>
<reference evidence="3 4" key="1">
    <citation type="submission" date="2018-08" db="EMBL/GenBank/DDBJ databases">
        <title>Genomic investigation of the strawberry pathogen Phytophthora fragariae indicates pathogenicity is determined by transcriptional variation in three key races.</title>
        <authorList>
            <person name="Adams T.M."/>
            <person name="Armitage A.D."/>
            <person name="Sobczyk M.K."/>
            <person name="Bates H.J."/>
            <person name="Dunwell J.M."/>
            <person name="Nellist C.F."/>
            <person name="Harrison R.J."/>
        </authorList>
    </citation>
    <scope>NUCLEOTIDE SEQUENCE [LARGE SCALE GENOMIC DNA]</scope>
    <source>
        <strain evidence="3 4">BC-1</strain>
    </source>
</reference>